<reference evidence="2" key="1">
    <citation type="submission" date="2018-02" db="EMBL/GenBank/DDBJ databases">
        <authorList>
            <person name="Cohen D.B."/>
            <person name="Kent A.D."/>
        </authorList>
    </citation>
    <scope>NUCLEOTIDE SEQUENCE</scope>
</reference>
<dbReference type="EMBL" id="OIVN01001022">
    <property type="protein sequence ID" value="SPC88821.1"/>
    <property type="molecule type" value="Genomic_DNA"/>
</dbReference>
<name>A0A2N9FPH6_FAGSY</name>
<organism evidence="2">
    <name type="scientific">Fagus sylvatica</name>
    <name type="common">Beechnut</name>
    <dbReference type="NCBI Taxonomy" id="28930"/>
    <lineage>
        <taxon>Eukaryota</taxon>
        <taxon>Viridiplantae</taxon>
        <taxon>Streptophyta</taxon>
        <taxon>Embryophyta</taxon>
        <taxon>Tracheophyta</taxon>
        <taxon>Spermatophyta</taxon>
        <taxon>Magnoliopsida</taxon>
        <taxon>eudicotyledons</taxon>
        <taxon>Gunneridae</taxon>
        <taxon>Pentapetalae</taxon>
        <taxon>rosids</taxon>
        <taxon>fabids</taxon>
        <taxon>Fagales</taxon>
        <taxon>Fagaceae</taxon>
        <taxon>Fagus</taxon>
    </lineage>
</organism>
<proteinExistence type="predicted"/>
<evidence type="ECO:0000256" key="1">
    <source>
        <dbReference type="SAM" id="MobiDB-lite"/>
    </source>
</evidence>
<protein>
    <submittedName>
        <fullName evidence="2">Uncharacterized protein</fullName>
    </submittedName>
</protein>
<feature type="compositionally biased region" description="Basic residues" evidence="1">
    <location>
        <begin position="52"/>
        <end position="66"/>
    </location>
</feature>
<sequence length="122" mass="14141">MIHSFPNSWEKMKLNMTHNERIQKLEDLSRNLELKAERRVVQGQSFAFFARHGHHQASKAKRKGHGKAFEWCQDGRKPLKRANTTKRPSSKHGGSKQGEQTCFNCRVSPVTSLKIALNRRKF</sequence>
<gene>
    <name evidence="2" type="ORF">FSB_LOCUS16703</name>
</gene>
<feature type="region of interest" description="Disordered" evidence="1">
    <location>
        <begin position="52"/>
        <end position="101"/>
    </location>
</feature>
<evidence type="ECO:0000313" key="2">
    <source>
        <dbReference type="EMBL" id="SPC88821.1"/>
    </source>
</evidence>
<dbReference type="AlphaFoldDB" id="A0A2N9FPH6"/>
<feature type="compositionally biased region" description="Basic residues" evidence="1">
    <location>
        <begin position="78"/>
        <end position="94"/>
    </location>
</feature>
<accession>A0A2N9FPH6</accession>